<dbReference type="GO" id="GO:0019901">
    <property type="term" value="F:protein kinase binding"/>
    <property type="evidence" value="ECO:0007669"/>
    <property type="project" value="TreeGrafter"/>
</dbReference>
<sequence length="299" mass="33541">MSVEQCKNRISKANTVLTGSHGNQALDNRGGPWQPRIEATDRGPREATQRTRIEDGGKRRTMGRVIMTYYTYTVTWPAGREEVVQITGSFDGWTLSSELTAENEYQKQFRFDKPEKVVFKFIVDGNWTTNDEYKVEYDENGMKNNYIDAEEMIKVEEFEEEEDKEDKEEDKEDKEEDKEEDKDRKNDLTQVSTSSSFAAVLIPGSSGSNFENVDEASCRNAPIQEPIIESPINQSTSTLPQGTGGPGGTGTNSIQTSHHSGYGLDDGGSNLQNDSVMPGTWNETTKKEGILSRFKGLFK</sequence>
<evidence type="ECO:0000256" key="1">
    <source>
        <dbReference type="ARBA" id="ARBA00010926"/>
    </source>
</evidence>
<dbReference type="AlphaFoldDB" id="A0A1E4RHA8"/>
<dbReference type="GO" id="GO:0005737">
    <property type="term" value="C:cytoplasm"/>
    <property type="evidence" value="ECO:0007669"/>
    <property type="project" value="TreeGrafter"/>
</dbReference>
<feature type="domain" description="AMP-activated protein kinase glycogen-binding" evidence="3">
    <location>
        <begin position="72"/>
        <end position="151"/>
    </location>
</feature>
<dbReference type="OrthoDB" id="5873279at2759"/>
<organism evidence="4 5">
    <name type="scientific">Hyphopichia burtonii NRRL Y-1933</name>
    <dbReference type="NCBI Taxonomy" id="984485"/>
    <lineage>
        <taxon>Eukaryota</taxon>
        <taxon>Fungi</taxon>
        <taxon>Dikarya</taxon>
        <taxon>Ascomycota</taxon>
        <taxon>Saccharomycotina</taxon>
        <taxon>Pichiomycetes</taxon>
        <taxon>Debaryomycetaceae</taxon>
        <taxon>Hyphopichia</taxon>
    </lineage>
</organism>
<dbReference type="SUPFAM" id="SSF81296">
    <property type="entry name" value="E set domains"/>
    <property type="match status" value="1"/>
</dbReference>
<dbReference type="InterPro" id="IPR014756">
    <property type="entry name" value="Ig_E-set"/>
</dbReference>
<dbReference type="GO" id="GO:0005634">
    <property type="term" value="C:nucleus"/>
    <property type="evidence" value="ECO:0007669"/>
    <property type="project" value="TreeGrafter"/>
</dbReference>
<reference evidence="5" key="1">
    <citation type="submission" date="2016-05" db="EMBL/GenBank/DDBJ databases">
        <title>Comparative genomics of biotechnologically important yeasts.</title>
        <authorList>
            <consortium name="DOE Joint Genome Institute"/>
            <person name="Riley R."/>
            <person name="Haridas S."/>
            <person name="Wolfe K.H."/>
            <person name="Lopes M.R."/>
            <person name="Hittinger C.T."/>
            <person name="Goker M."/>
            <person name="Salamov A."/>
            <person name="Wisecaver J."/>
            <person name="Long T.M."/>
            <person name="Aerts A.L."/>
            <person name="Barry K."/>
            <person name="Choi C."/>
            <person name="Clum A."/>
            <person name="Coughlan A.Y."/>
            <person name="Deshpande S."/>
            <person name="Douglass A.P."/>
            <person name="Hanson S.J."/>
            <person name="Klenk H.-P."/>
            <person name="Labutti K."/>
            <person name="Lapidus A."/>
            <person name="Lindquist E."/>
            <person name="Lipzen A."/>
            <person name="Meier-Kolthoff J.P."/>
            <person name="Ohm R.A."/>
            <person name="Otillar R.P."/>
            <person name="Pangilinan J."/>
            <person name="Peng Y."/>
            <person name="Rokas A."/>
            <person name="Rosa C.A."/>
            <person name="Scheuner C."/>
            <person name="Sibirny A.A."/>
            <person name="Slot J.C."/>
            <person name="Stielow J.B."/>
            <person name="Sun H."/>
            <person name="Kurtzman C.P."/>
            <person name="Blackwell M."/>
            <person name="Grigoriev I.V."/>
            <person name="Jeffries T.W."/>
        </authorList>
    </citation>
    <scope>NUCLEOTIDE SEQUENCE [LARGE SCALE GENOMIC DNA]</scope>
    <source>
        <strain evidence="5">NRRL Y-1933</strain>
    </source>
</reference>
<evidence type="ECO:0000313" key="4">
    <source>
        <dbReference type="EMBL" id="ODV66652.1"/>
    </source>
</evidence>
<feature type="compositionally biased region" description="Acidic residues" evidence="2">
    <location>
        <begin position="157"/>
        <end position="180"/>
    </location>
</feature>
<keyword evidence="5" id="KW-1185">Reference proteome</keyword>
<dbReference type="CDD" id="cd02859">
    <property type="entry name" value="E_set_AMPKbeta_like_N"/>
    <property type="match status" value="1"/>
</dbReference>
<feature type="region of interest" description="Disordered" evidence="2">
    <location>
        <begin position="233"/>
        <end position="282"/>
    </location>
</feature>
<dbReference type="InterPro" id="IPR013783">
    <property type="entry name" value="Ig-like_fold"/>
</dbReference>
<feature type="region of interest" description="Disordered" evidence="2">
    <location>
        <begin position="18"/>
        <end position="56"/>
    </location>
</feature>
<dbReference type="EMBL" id="KV454542">
    <property type="protein sequence ID" value="ODV66652.1"/>
    <property type="molecule type" value="Genomic_DNA"/>
</dbReference>
<gene>
    <name evidence="4" type="ORF">HYPBUDRAFT_167611</name>
</gene>
<proteinExistence type="inferred from homology"/>
<feature type="compositionally biased region" description="Basic and acidic residues" evidence="2">
    <location>
        <begin position="38"/>
        <end position="56"/>
    </location>
</feature>
<dbReference type="STRING" id="984485.A0A1E4RHA8"/>
<comment type="similarity">
    <text evidence="1">Belongs to the 5'-AMP-activated protein kinase beta subunit family.</text>
</comment>
<dbReference type="PANTHER" id="PTHR10343:SF84">
    <property type="entry name" value="5'-AMP-ACTIVATED PROTEIN KINASE SUBUNIT BETA-1"/>
    <property type="match status" value="1"/>
</dbReference>
<dbReference type="GO" id="GO:0007165">
    <property type="term" value="P:signal transduction"/>
    <property type="evidence" value="ECO:0007669"/>
    <property type="project" value="TreeGrafter"/>
</dbReference>
<dbReference type="Gene3D" id="2.60.40.10">
    <property type="entry name" value="Immunoglobulins"/>
    <property type="match status" value="1"/>
</dbReference>
<dbReference type="RefSeq" id="XP_020075719.1">
    <property type="nucleotide sequence ID" value="XM_020222776.1"/>
</dbReference>
<dbReference type="InterPro" id="IPR032640">
    <property type="entry name" value="AMPK1_CBM"/>
</dbReference>
<dbReference type="Proteomes" id="UP000095085">
    <property type="component" value="Unassembled WGS sequence"/>
</dbReference>
<protein>
    <recommendedName>
        <fullName evidence="3">AMP-activated protein kinase glycogen-binding domain-containing protein</fullName>
    </recommendedName>
</protein>
<dbReference type="Pfam" id="PF16561">
    <property type="entry name" value="AMPK1_CBM"/>
    <property type="match status" value="1"/>
</dbReference>
<dbReference type="GeneID" id="30997325"/>
<evidence type="ECO:0000313" key="5">
    <source>
        <dbReference type="Proteomes" id="UP000095085"/>
    </source>
</evidence>
<dbReference type="InterPro" id="IPR050827">
    <property type="entry name" value="CRP1_MDG1_kinase"/>
</dbReference>
<evidence type="ECO:0000259" key="3">
    <source>
        <dbReference type="Pfam" id="PF16561"/>
    </source>
</evidence>
<evidence type="ECO:0000256" key="2">
    <source>
        <dbReference type="SAM" id="MobiDB-lite"/>
    </source>
</evidence>
<dbReference type="PANTHER" id="PTHR10343">
    <property type="entry name" value="5'-AMP-ACTIVATED PROTEIN KINASE , BETA SUBUNIT"/>
    <property type="match status" value="1"/>
</dbReference>
<accession>A0A1E4RHA8</accession>
<name>A0A1E4RHA8_9ASCO</name>
<feature type="region of interest" description="Disordered" evidence="2">
    <location>
        <begin position="155"/>
        <end position="191"/>
    </location>
</feature>
<dbReference type="GO" id="GO:0031588">
    <property type="term" value="C:nucleotide-activated protein kinase complex"/>
    <property type="evidence" value="ECO:0007669"/>
    <property type="project" value="TreeGrafter"/>
</dbReference>